<evidence type="ECO:0000256" key="10">
    <source>
        <dbReference type="SAM" id="Phobius"/>
    </source>
</evidence>
<dbReference type="InterPro" id="IPR000225">
    <property type="entry name" value="Armadillo"/>
</dbReference>
<gene>
    <name evidence="12" type="ORF">MONBRDRAFT_30913</name>
</gene>
<feature type="transmembrane region" description="Helical" evidence="10">
    <location>
        <begin position="12"/>
        <end position="37"/>
    </location>
</feature>
<dbReference type="SUPFAM" id="SSF56112">
    <property type="entry name" value="Protein kinase-like (PK-like)"/>
    <property type="match status" value="1"/>
</dbReference>
<evidence type="ECO:0000313" key="13">
    <source>
        <dbReference type="Proteomes" id="UP000001357"/>
    </source>
</evidence>
<dbReference type="FunCoup" id="A9UQ54">
    <property type="interactions" value="37"/>
</dbReference>
<dbReference type="RefSeq" id="XP_001742298.1">
    <property type="nucleotide sequence ID" value="XM_001742246.1"/>
</dbReference>
<dbReference type="GeneID" id="5887508"/>
<evidence type="ECO:0000256" key="6">
    <source>
        <dbReference type="ARBA" id="ARBA00022840"/>
    </source>
</evidence>
<keyword evidence="10" id="KW-1133">Transmembrane helix</keyword>
<feature type="domain" description="Protein kinase" evidence="11">
    <location>
        <begin position="87"/>
        <end position="349"/>
    </location>
</feature>
<evidence type="ECO:0000259" key="11">
    <source>
        <dbReference type="PROSITE" id="PS50011"/>
    </source>
</evidence>
<comment type="catalytic activity">
    <reaction evidence="8">
        <text>L-seryl-[protein] + ATP = O-phospho-L-seryl-[protein] + ADP + H(+)</text>
        <dbReference type="Rhea" id="RHEA:17989"/>
        <dbReference type="Rhea" id="RHEA-COMP:9863"/>
        <dbReference type="Rhea" id="RHEA-COMP:11604"/>
        <dbReference type="ChEBI" id="CHEBI:15378"/>
        <dbReference type="ChEBI" id="CHEBI:29999"/>
        <dbReference type="ChEBI" id="CHEBI:30616"/>
        <dbReference type="ChEBI" id="CHEBI:83421"/>
        <dbReference type="ChEBI" id="CHEBI:456216"/>
        <dbReference type="EC" id="2.7.11.1"/>
    </reaction>
</comment>
<dbReference type="PANTHER" id="PTHR24363:SF0">
    <property type="entry name" value="SERINE_THREONINE KINASE LIKE DOMAIN CONTAINING 1"/>
    <property type="match status" value="1"/>
</dbReference>
<dbReference type="Pfam" id="PF00069">
    <property type="entry name" value="Pkinase"/>
    <property type="match status" value="1"/>
</dbReference>
<dbReference type="Gene3D" id="1.10.510.10">
    <property type="entry name" value="Transferase(Phosphotransferase) domain 1"/>
    <property type="match status" value="1"/>
</dbReference>
<dbReference type="InterPro" id="IPR011989">
    <property type="entry name" value="ARM-like"/>
</dbReference>
<dbReference type="EMBL" id="CH991543">
    <property type="protein sequence ID" value="EDQ92536.1"/>
    <property type="molecule type" value="Genomic_DNA"/>
</dbReference>
<keyword evidence="10" id="KW-0812">Transmembrane</keyword>
<evidence type="ECO:0000256" key="3">
    <source>
        <dbReference type="ARBA" id="ARBA00022679"/>
    </source>
</evidence>
<dbReference type="PANTHER" id="PTHR24363">
    <property type="entry name" value="SERINE/THREONINE PROTEIN KINASE"/>
    <property type="match status" value="1"/>
</dbReference>
<dbReference type="EC" id="2.7.11.1" evidence="1"/>
<name>A9UQ54_MONBE</name>
<reference evidence="12 13" key="1">
    <citation type="journal article" date="2008" name="Nature">
        <title>The genome of the choanoflagellate Monosiga brevicollis and the origin of metazoans.</title>
        <authorList>
            <consortium name="JGI Sequencing"/>
            <person name="King N."/>
            <person name="Westbrook M.J."/>
            <person name="Young S.L."/>
            <person name="Kuo A."/>
            <person name="Abedin M."/>
            <person name="Chapman J."/>
            <person name="Fairclough S."/>
            <person name="Hellsten U."/>
            <person name="Isogai Y."/>
            <person name="Letunic I."/>
            <person name="Marr M."/>
            <person name="Pincus D."/>
            <person name="Putnam N."/>
            <person name="Rokas A."/>
            <person name="Wright K.J."/>
            <person name="Zuzow R."/>
            <person name="Dirks W."/>
            <person name="Good M."/>
            <person name="Goodstein D."/>
            <person name="Lemons D."/>
            <person name="Li W."/>
            <person name="Lyons J.B."/>
            <person name="Morris A."/>
            <person name="Nichols S."/>
            <person name="Richter D.J."/>
            <person name="Salamov A."/>
            <person name="Bork P."/>
            <person name="Lim W.A."/>
            <person name="Manning G."/>
            <person name="Miller W.T."/>
            <person name="McGinnis W."/>
            <person name="Shapiro H."/>
            <person name="Tjian R."/>
            <person name="Grigoriev I.V."/>
            <person name="Rokhsar D."/>
        </authorList>
    </citation>
    <scope>NUCLEOTIDE SEQUENCE [LARGE SCALE GENOMIC DNA]</scope>
    <source>
        <strain evidence="13">MX1 / ATCC 50154</strain>
    </source>
</reference>
<keyword evidence="13" id="KW-1185">Reference proteome</keyword>
<dbReference type="InParanoid" id="A9UQ54"/>
<protein>
    <recommendedName>
        <fullName evidence="1">non-specific serine/threonine protein kinase</fullName>
        <ecNumber evidence="1">2.7.11.1</ecNumber>
    </recommendedName>
</protein>
<dbReference type="InterPro" id="IPR016024">
    <property type="entry name" value="ARM-type_fold"/>
</dbReference>
<keyword evidence="10" id="KW-0472">Membrane</keyword>
<dbReference type="InterPro" id="IPR000719">
    <property type="entry name" value="Prot_kinase_dom"/>
</dbReference>
<evidence type="ECO:0000256" key="2">
    <source>
        <dbReference type="ARBA" id="ARBA00022527"/>
    </source>
</evidence>
<organism evidence="12 13">
    <name type="scientific">Monosiga brevicollis</name>
    <name type="common">Choanoflagellate</name>
    <dbReference type="NCBI Taxonomy" id="81824"/>
    <lineage>
        <taxon>Eukaryota</taxon>
        <taxon>Choanoflagellata</taxon>
        <taxon>Craspedida</taxon>
        <taxon>Salpingoecidae</taxon>
        <taxon>Monosiga</taxon>
    </lineage>
</organism>
<evidence type="ECO:0000256" key="5">
    <source>
        <dbReference type="ARBA" id="ARBA00022777"/>
    </source>
</evidence>
<dbReference type="eggNOG" id="KOG0589">
    <property type="taxonomic scope" value="Eukaryota"/>
</dbReference>
<dbReference type="Gene3D" id="1.25.10.10">
    <property type="entry name" value="Leucine-rich Repeat Variant"/>
    <property type="match status" value="1"/>
</dbReference>
<evidence type="ECO:0000256" key="1">
    <source>
        <dbReference type="ARBA" id="ARBA00012513"/>
    </source>
</evidence>
<evidence type="ECO:0000256" key="9">
    <source>
        <dbReference type="PROSITE-ProRule" id="PRU00259"/>
    </source>
</evidence>
<keyword evidence="5" id="KW-0418">Kinase</keyword>
<keyword evidence="2" id="KW-0723">Serine/threonine-protein kinase</keyword>
<evidence type="ECO:0000256" key="4">
    <source>
        <dbReference type="ARBA" id="ARBA00022741"/>
    </source>
</evidence>
<evidence type="ECO:0000256" key="8">
    <source>
        <dbReference type="ARBA" id="ARBA00048679"/>
    </source>
</evidence>
<accession>A9UQ54</accession>
<keyword evidence="6" id="KW-0067">ATP-binding</keyword>
<dbReference type="FunFam" id="1.10.510.10:FF:001945">
    <property type="entry name" value="Predicted protein"/>
    <property type="match status" value="1"/>
</dbReference>
<dbReference type="STRING" id="81824.A9UQ54"/>
<evidence type="ECO:0000256" key="7">
    <source>
        <dbReference type="ARBA" id="ARBA00047899"/>
    </source>
</evidence>
<dbReference type="Proteomes" id="UP000001357">
    <property type="component" value="Unassembled WGS sequence"/>
</dbReference>
<keyword evidence="4" id="KW-0547">Nucleotide-binding</keyword>
<proteinExistence type="predicted"/>
<dbReference type="KEGG" id="mbr:MONBRDRAFT_30913"/>
<feature type="repeat" description="ARM" evidence="9">
    <location>
        <begin position="553"/>
        <end position="597"/>
    </location>
</feature>
<comment type="catalytic activity">
    <reaction evidence="7">
        <text>L-threonyl-[protein] + ATP = O-phospho-L-threonyl-[protein] + ADP + H(+)</text>
        <dbReference type="Rhea" id="RHEA:46608"/>
        <dbReference type="Rhea" id="RHEA-COMP:11060"/>
        <dbReference type="Rhea" id="RHEA-COMP:11605"/>
        <dbReference type="ChEBI" id="CHEBI:15378"/>
        <dbReference type="ChEBI" id="CHEBI:30013"/>
        <dbReference type="ChEBI" id="CHEBI:30616"/>
        <dbReference type="ChEBI" id="CHEBI:61977"/>
        <dbReference type="ChEBI" id="CHEBI:456216"/>
        <dbReference type="EC" id="2.7.11.1"/>
    </reaction>
</comment>
<dbReference type="PROSITE" id="PS50176">
    <property type="entry name" value="ARM_REPEAT"/>
    <property type="match status" value="1"/>
</dbReference>
<dbReference type="PROSITE" id="PS50011">
    <property type="entry name" value="PROTEIN_KINASE_DOM"/>
    <property type="match status" value="1"/>
</dbReference>
<dbReference type="SMART" id="SM00220">
    <property type="entry name" value="S_TKc"/>
    <property type="match status" value="1"/>
</dbReference>
<evidence type="ECO:0000313" key="12">
    <source>
        <dbReference type="EMBL" id="EDQ92536.1"/>
    </source>
</evidence>
<sequence>MAASCSRLSTWLVARLLALSLDLRLVGLVLLYLLFFFDLCCFCHFCASFTSRSVQASRPALFLSARVRATALHTSDVLGAAAIMDQYDVHKRLGKGAQGAVYLVTDKRTGEQCVMKMVECNDEAEADKAFREAMALEKLKHKYICGYRELFVNWDREKTSMFVCIVMDFYKAGDLDNVIKQYRSKEKAIPEKILKKWFGQMVEALVFIHSQKVVHRDLKPSNMFMSDELDIKIGDFGVATVMQGTKTGTTVGTVNYMAPEVLERPYNETSDIWSLGCILLDASTCGFLDHSQAQSLLFEVKHKPARLEDALQEINKTYSRELCQVIRAMLRRNFHQRPSAKDLTALMFVQSCLSLSKSELVRKDCLSGESEASGAKPTTTKRIPSKVEELPSFMKKNDTRVGCQVAALEEAARLISSVQQEFTTEMLAAVLEAMHDFKNNVWVQTAACQALVAMMQAKDSDPEYRTVEVVRHVLQAMRSHAVSALQQVACQLITVMATEENSAKLLGEQGAVQDVLAAIRDNIDSASLAKDGCLALWSLSLHEANGRIVAEERGIQDIINILHTHSEEVPTITAAISAIWTLSAVDEIVDDLVDEGGVTMILMALRNHGLEHQELTLEALQALAALAVEESCTVCVLDRDEGVDGLQTLIDTAQHYKAEAPVIEALVGVIAEIADHRDSAEVLVESNFTELLMTLKAQHPTDKEIQSRCTTALAALQQ</sequence>
<dbReference type="SUPFAM" id="SSF48371">
    <property type="entry name" value="ARM repeat"/>
    <property type="match status" value="1"/>
</dbReference>
<dbReference type="PROSITE" id="PS00108">
    <property type="entry name" value="PROTEIN_KINASE_ST"/>
    <property type="match status" value="1"/>
</dbReference>
<dbReference type="InterPro" id="IPR008271">
    <property type="entry name" value="Ser/Thr_kinase_AS"/>
</dbReference>
<dbReference type="InterPro" id="IPR011009">
    <property type="entry name" value="Kinase-like_dom_sf"/>
</dbReference>
<keyword evidence="3" id="KW-0808">Transferase</keyword>
<dbReference type="AlphaFoldDB" id="A9UQ54"/>
<dbReference type="GO" id="GO:0005524">
    <property type="term" value="F:ATP binding"/>
    <property type="evidence" value="ECO:0007669"/>
    <property type="project" value="UniProtKB-KW"/>
</dbReference>
<dbReference type="OMA" id="MDSTEAM"/>
<dbReference type="GO" id="GO:0004674">
    <property type="term" value="F:protein serine/threonine kinase activity"/>
    <property type="evidence" value="ECO:0000318"/>
    <property type="project" value="GO_Central"/>
</dbReference>